<feature type="signal peptide" evidence="4">
    <location>
        <begin position="1"/>
        <end position="28"/>
    </location>
</feature>
<keyword evidence="6" id="KW-1185">Reference proteome</keyword>
<evidence type="ECO:0000313" key="6">
    <source>
        <dbReference type="Proteomes" id="UP001597283"/>
    </source>
</evidence>
<dbReference type="InterPro" id="IPR011990">
    <property type="entry name" value="TPR-like_helical_dom_sf"/>
</dbReference>
<keyword evidence="4" id="KW-0732">Signal</keyword>
<dbReference type="SMART" id="SM00028">
    <property type="entry name" value="TPR"/>
    <property type="match status" value="4"/>
</dbReference>
<dbReference type="Gene3D" id="1.25.40.10">
    <property type="entry name" value="Tetratricopeptide repeat domain"/>
    <property type="match status" value="1"/>
</dbReference>
<dbReference type="PANTHER" id="PTHR45586:SF1">
    <property type="entry name" value="LIPOPOLYSACCHARIDE ASSEMBLY PROTEIN B"/>
    <property type="match status" value="1"/>
</dbReference>
<evidence type="ECO:0000256" key="1">
    <source>
        <dbReference type="ARBA" id="ARBA00022737"/>
    </source>
</evidence>
<dbReference type="PROSITE" id="PS50005">
    <property type="entry name" value="TPR"/>
    <property type="match status" value="1"/>
</dbReference>
<reference evidence="6" key="1">
    <citation type="journal article" date="2019" name="Int. J. Syst. Evol. Microbiol.">
        <title>The Global Catalogue of Microorganisms (GCM) 10K type strain sequencing project: providing services to taxonomists for standard genome sequencing and annotation.</title>
        <authorList>
            <consortium name="The Broad Institute Genomics Platform"/>
            <consortium name="The Broad Institute Genome Sequencing Center for Infectious Disease"/>
            <person name="Wu L."/>
            <person name="Ma J."/>
        </authorList>
    </citation>
    <scope>NUCLEOTIDE SEQUENCE [LARGE SCALE GENOMIC DNA]</scope>
    <source>
        <strain evidence="6">Q85</strain>
    </source>
</reference>
<gene>
    <name evidence="5" type="ORF">ACFSC3_14085</name>
</gene>
<evidence type="ECO:0000256" key="3">
    <source>
        <dbReference type="PROSITE-ProRule" id="PRU00339"/>
    </source>
</evidence>
<protein>
    <submittedName>
        <fullName evidence="5">Tetratricopeptide repeat protein</fullName>
    </submittedName>
</protein>
<dbReference type="RefSeq" id="WP_380941080.1">
    <property type="nucleotide sequence ID" value="NZ_JBHUFC010000006.1"/>
</dbReference>
<accession>A0ABW4NGP0</accession>
<comment type="caution">
    <text evidence="5">The sequence shown here is derived from an EMBL/GenBank/DDBJ whole genome shotgun (WGS) entry which is preliminary data.</text>
</comment>
<sequence>MALTPMTARAAIGAVSLLLALSATPAHADVPQALGAYVRARAADAAGRSDVAVEGYRAALAASPGNALIAVRAYREAMVAGDLPLVRTSVAALKQAGIAPADVAVIDVADAIADRRWQEANAAVDRMAKGPLDFLVPSIKAWLAFERGDAGGAATLDPEAKSALERRFNLENRALIDIAAGRADAGVTALRSLVAGGTDSVTIRAAAAQLLVAQGRRDDARALLAGNDPVLVALREGLRGAKPMAAFGVSRMFVRLAGDLVDGDARPLAIVLCRAALVLDPRDDRARLTLAGALSNDGAQGRAIATVEAVDRRGPYAAAADAMAVTILSRAGDTDRALDAAERAANAKGAGADEAQRLGELLDGAGRHREAAAAYATALDRAGAAADWTLYLQRGGALEQAGQWAEAKPFLERAVALAPQEAHALNYLGYAQVERGENLAVARALLERAARLQPDDAAIADSLGWAYVRTGDLARGLPLLERAARAEPGDVTINDHLGDAYWALGRRYEARYAWRAATVYADVAERDRISAKLANGPAS</sequence>
<dbReference type="Pfam" id="PF13432">
    <property type="entry name" value="TPR_16"/>
    <property type="match status" value="2"/>
</dbReference>
<dbReference type="InterPro" id="IPR051012">
    <property type="entry name" value="CellSynth/LPSAsmb/PSIAsmb"/>
</dbReference>
<evidence type="ECO:0000313" key="5">
    <source>
        <dbReference type="EMBL" id="MFD1788694.1"/>
    </source>
</evidence>
<feature type="repeat" description="TPR" evidence="3">
    <location>
        <begin position="388"/>
        <end position="421"/>
    </location>
</feature>
<dbReference type="Proteomes" id="UP001597283">
    <property type="component" value="Unassembled WGS sequence"/>
</dbReference>
<name>A0ABW4NGP0_9SPHN</name>
<dbReference type="SUPFAM" id="SSF48452">
    <property type="entry name" value="TPR-like"/>
    <property type="match status" value="2"/>
</dbReference>
<feature type="chain" id="PRO_5046479783" evidence="4">
    <location>
        <begin position="29"/>
        <end position="539"/>
    </location>
</feature>
<dbReference type="InterPro" id="IPR019734">
    <property type="entry name" value="TPR_rpt"/>
</dbReference>
<dbReference type="PANTHER" id="PTHR45586">
    <property type="entry name" value="TPR REPEAT-CONTAINING PROTEIN PA4667"/>
    <property type="match status" value="1"/>
</dbReference>
<organism evidence="5 6">
    <name type="scientific">Sphingomonas floccifaciens</name>
    <dbReference type="NCBI Taxonomy" id="1844115"/>
    <lineage>
        <taxon>Bacteria</taxon>
        <taxon>Pseudomonadati</taxon>
        <taxon>Pseudomonadota</taxon>
        <taxon>Alphaproteobacteria</taxon>
        <taxon>Sphingomonadales</taxon>
        <taxon>Sphingomonadaceae</taxon>
        <taxon>Sphingomonas</taxon>
    </lineage>
</organism>
<proteinExistence type="predicted"/>
<evidence type="ECO:0000256" key="4">
    <source>
        <dbReference type="SAM" id="SignalP"/>
    </source>
</evidence>
<keyword evidence="1" id="KW-0677">Repeat</keyword>
<keyword evidence="2 3" id="KW-0802">TPR repeat</keyword>
<evidence type="ECO:0000256" key="2">
    <source>
        <dbReference type="ARBA" id="ARBA00022803"/>
    </source>
</evidence>
<dbReference type="EMBL" id="JBHUFC010000006">
    <property type="protein sequence ID" value="MFD1788694.1"/>
    <property type="molecule type" value="Genomic_DNA"/>
</dbReference>